<evidence type="ECO:0000313" key="3">
    <source>
        <dbReference type="Proteomes" id="UP001214553"/>
    </source>
</evidence>
<evidence type="ECO:0000313" key="2">
    <source>
        <dbReference type="EMBL" id="WEG10364.1"/>
    </source>
</evidence>
<evidence type="ECO:0000256" key="1">
    <source>
        <dbReference type="SAM" id="Phobius"/>
    </source>
</evidence>
<organism evidence="2 3">
    <name type="scientific">Microbacterium horticulturae</name>
    <dbReference type="NCBI Taxonomy" id="3028316"/>
    <lineage>
        <taxon>Bacteria</taxon>
        <taxon>Bacillati</taxon>
        <taxon>Actinomycetota</taxon>
        <taxon>Actinomycetes</taxon>
        <taxon>Micrococcales</taxon>
        <taxon>Microbacteriaceae</taxon>
        <taxon>Microbacterium</taxon>
    </lineage>
</organism>
<dbReference type="Proteomes" id="UP001214553">
    <property type="component" value="Chromosome"/>
</dbReference>
<protein>
    <recommendedName>
        <fullName evidence="4">DUF4386 family protein</fullName>
    </recommendedName>
</protein>
<gene>
    <name evidence="2" type="ORF">PU630_07395</name>
</gene>
<keyword evidence="1" id="KW-1133">Transmembrane helix</keyword>
<reference evidence="2 3" key="1">
    <citation type="submission" date="2023-03" db="EMBL/GenBank/DDBJ databases">
        <title>Genome sequence of Microbacterium sp. KACC 23027.</title>
        <authorList>
            <person name="Kim S."/>
            <person name="Heo J."/>
            <person name="Kwon S.-W."/>
        </authorList>
    </citation>
    <scope>NUCLEOTIDE SEQUENCE [LARGE SCALE GENOMIC DNA]</scope>
    <source>
        <strain evidence="2 3">KACC 23027</strain>
    </source>
</reference>
<sequence>MDREWTRTDAARRWIVVAGLVVGPVLAALSVVVGIRLGGADMRAQFTSMGAHAGTVLAQDVLETAGFVLVLAALAGATGALRVRGGTLGTVGAALSVVGITGFAASNATGLAVVALAQQPDQDAAFRTAMAMSSQGVLATAGTLGFALEIVAQVGMLLVFAGLVRARLASVWVLPIVVVGVAVNAVVGTMAATLVADLLLVAVCVWTALRVARCSRAQWLGQVVPAPHARRVAVPDIA</sequence>
<dbReference type="EMBL" id="CP119108">
    <property type="protein sequence ID" value="WEG10364.1"/>
    <property type="molecule type" value="Genomic_DNA"/>
</dbReference>
<keyword evidence="1" id="KW-0472">Membrane</keyword>
<proteinExistence type="predicted"/>
<accession>A0ABY8C1N8</accession>
<evidence type="ECO:0008006" key="4">
    <source>
        <dbReference type="Google" id="ProtNLM"/>
    </source>
</evidence>
<keyword evidence="1" id="KW-0812">Transmembrane</keyword>
<dbReference type="RefSeq" id="WP_275279719.1">
    <property type="nucleotide sequence ID" value="NZ_CP119108.1"/>
</dbReference>
<feature type="transmembrane region" description="Helical" evidence="1">
    <location>
        <begin position="57"/>
        <end position="81"/>
    </location>
</feature>
<name>A0ABY8C1N8_9MICO</name>
<feature type="transmembrane region" description="Helical" evidence="1">
    <location>
        <begin position="168"/>
        <end position="187"/>
    </location>
</feature>
<feature type="transmembrane region" description="Helical" evidence="1">
    <location>
        <begin position="14"/>
        <end position="37"/>
    </location>
</feature>
<feature type="transmembrane region" description="Helical" evidence="1">
    <location>
        <begin position="137"/>
        <end position="161"/>
    </location>
</feature>
<keyword evidence="3" id="KW-1185">Reference proteome</keyword>
<feature type="transmembrane region" description="Helical" evidence="1">
    <location>
        <begin position="193"/>
        <end position="212"/>
    </location>
</feature>
<feature type="transmembrane region" description="Helical" evidence="1">
    <location>
        <begin position="93"/>
        <end position="117"/>
    </location>
</feature>